<keyword evidence="1" id="KW-0472">Membrane</keyword>
<name>A0A0G0WC57_9BACT</name>
<evidence type="ECO:0000313" key="3">
    <source>
        <dbReference type="Proteomes" id="UP000034664"/>
    </source>
</evidence>
<feature type="transmembrane region" description="Helical" evidence="1">
    <location>
        <begin position="12"/>
        <end position="32"/>
    </location>
</feature>
<evidence type="ECO:0000256" key="1">
    <source>
        <dbReference type="SAM" id="Phobius"/>
    </source>
</evidence>
<sequence>MSKKSFKKNIGLSTYLVVVMFVILPMAGFYFGKQVNIKSKTTSNSANLAENQNIFDEKIPTTFTYADIYSQYKVISHDCVEGSSITYDDKLLEVKKYFNNESRDIVSYCKSDLSNRVIVESKSKDDNRENYDFKVEVFSIFPQDERDIPTPQVNTLYSSSLIKGKQKYLFDKWLEDDSLVYSILHFDKSNVRTFIYNPEAAWSQKGNYPIYVEYCNFGERKTGWGLSECKRVSTSNDSLFIPDDLFKSSIF</sequence>
<organism evidence="2 3">
    <name type="scientific">Candidatus Roizmanbacteria bacterium GW2011_GWB1_40_7</name>
    <dbReference type="NCBI Taxonomy" id="1618482"/>
    <lineage>
        <taxon>Bacteria</taxon>
        <taxon>Candidatus Roizmaniibacteriota</taxon>
    </lineage>
</organism>
<comment type="caution">
    <text evidence="2">The sequence shown here is derived from an EMBL/GenBank/DDBJ whole genome shotgun (WGS) entry which is preliminary data.</text>
</comment>
<proteinExistence type="predicted"/>
<dbReference type="Proteomes" id="UP000034664">
    <property type="component" value="Unassembled WGS sequence"/>
</dbReference>
<accession>A0A0G0WC57</accession>
<keyword evidence="1" id="KW-0812">Transmembrane</keyword>
<reference evidence="2 3" key="1">
    <citation type="journal article" date="2015" name="Nature">
        <title>rRNA introns, odd ribosomes, and small enigmatic genomes across a large radiation of phyla.</title>
        <authorList>
            <person name="Brown C.T."/>
            <person name="Hug L.A."/>
            <person name="Thomas B.C."/>
            <person name="Sharon I."/>
            <person name="Castelle C.J."/>
            <person name="Singh A."/>
            <person name="Wilkins M.J."/>
            <person name="Williams K.H."/>
            <person name="Banfield J.F."/>
        </authorList>
    </citation>
    <scope>NUCLEOTIDE SEQUENCE [LARGE SCALE GENOMIC DNA]</scope>
</reference>
<keyword evidence="1" id="KW-1133">Transmembrane helix</keyword>
<gene>
    <name evidence="2" type="ORF">UU14_C0002G0045</name>
</gene>
<protein>
    <submittedName>
        <fullName evidence="2">Uncharacterized protein</fullName>
    </submittedName>
</protein>
<dbReference type="EMBL" id="LBZM01000002">
    <property type="protein sequence ID" value="KKR72792.1"/>
    <property type="molecule type" value="Genomic_DNA"/>
</dbReference>
<evidence type="ECO:0000313" key="2">
    <source>
        <dbReference type="EMBL" id="KKR72792.1"/>
    </source>
</evidence>
<dbReference type="AlphaFoldDB" id="A0A0G0WC57"/>